<dbReference type="Proteomes" id="UP000321635">
    <property type="component" value="Unassembled WGS sequence"/>
</dbReference>
<feature type="compositionally biased region" description="Polar residues" evidence="1">
    <location>
        <begin position="388"/>
        <end position="398"/>
    </location>
</feature>
<organism evidence="2 3">
    <name type="scientific">Acetobacter nitrogenifigens DSM 23921 = NBRC 105050</name>
    <dbReference type="NCBI Taxonomy" id="1120919"/>
    <lineage>
        <taxon>Bacteria</taxon>
        <taxon>Pseudomonadati</taxon>
        <taxon>Pseudomonadota</taxon>
        <taxon>Alphaproteobacteria</taxon>
        <taxon>Acetobacterales</taxon>
        <taxon>Acetobacteraceae</taxon>
        <taxon>Acetobacter</taxon>
    </lineage>
</organism>
<feature type="compositionally biased region" description="Pro residues" evidence="1">
    <location>
        <begin position="340"/>
        <end position="356"/>
    </location>
</feature>
<protein>
    <submittedName>
        <fullName evidence="2">Uncharacterized protein</fullName>
    </submittedName>
</protein>
<dbReference type="GO" id="GO:0005886">
    <property type="term" value="C:plasma membrane"/>
    <property type="evidence" value="ECO:0007669"/>
    <property type="project" value="TreeGrafter"/>
</dbReference>
<accession>A0A511XDY9</accession>
<keyword evidence="3" id="KW-1185">Reference proteome</keyword>
<reference evidence="2 3" key="1">
    <citation type="submission" date="2019-07" db="EMBL/GenBank/DDBJ databases">
        <title>Whole genome shotgun sequence of Acetobacter nitrogenifigens NBRC 105050.</title>
        <authorList>
            <person name="Hosoyama A."/>
            <person name="Uohara A."/>
            <person name="Ohji S."/>
            <person name="Ichikawa N."/>
        </authorList>
    </citation>
    <scope>NUCLEOTIDE SEQUENCE [LARGE SCALE GENOMIC DNA]</scope>
    <source>
        <strain evidence="2 3">NBRC 105050</strain>
    </source>
</reference>
<dbReference type="GO" id="GO:0090313">
    <property type="term" value="P:regulation of protein targeting to membrane"/>
    <property type="evidence" value="ECO:0007669"/>
    <property type="project" value="TreeGrafter"/>
</dbReference>
<sequence>MLLVVLPALGLAALLTTMMFRPLNVTPLARPFMPIVIARGAAGAPPRGRLAIGHAELQWMGLRDGFGSPVLLRLHDVTILDARGNTVDRIREGAVALDAFPLLRGRIAITNLQVGGARLALRRDEGGDVDLDYGDNGSGRHGGGLQVELNHLHHLALSDAHLEVNDRALHARWIVDPVDATLTPVLVRWRRGLVGSLTIGVAARPDGSGNAIPAPFLVNLTAHGERAPGDLLAWHVAVAPTTPAGLAPVVPALAAIKLPLGLTADVTLHAGRWLGMVTPRDATVTVTGGEGELDAAGSTLFTQDAQARLRLEFPEPRTHLLRREAMPARLDVTELLAHLRPPPSPPADSPAAPPTESPTKSAPADRTTGSPKQAVDTTLAGAADTQRARSPSFGSPQDKSPKVDVNGASASSTQGTAVSTVATQAKGAQTADAPETGTTTSAVQQDDPGLTATASGALSWADIHNSGAFSGDLSAALTDVPFMYVAHYWPALAGKGARKWVTQNVTAGMLRNTHVSVSLVPGPDGRKPVMSRISGGLDGQGLDVHWLRPIAPLHGVDAHLSFVDPKTIMIRFDHGYQLVERAGRRVDSNGTGKLALGAGSMEIRDLDKKDQTGLLDITLEGDLRDHIAVLSEPRLHILSKHPLPFTHPSGWAVAHSKLELPLESHISTDDMTLDGHAQLTRVHLGDAAIGRDMDDATIAMNVTMKGLTLTGSGLFAHIPTDVQGSVDFNASPPRHVVNKIDAQMHMTPENAVLAGIPVDGRFDGAADMNAKYASMSDGTATLGLNLDLTRAAVHIPMWSKPANVPANASVQLTIDHGSLSTVTDIRATGPDLALNGEARLHDGAPPELIVPEFHVGRSNGSASFTAPMTATQPISVHVKASTLDLTPLVQGPDEKKPAKKPTTYHVPQAASGKVDGPPGRPWFIDVDADTLYYSKTGALGGVSAHIEHNGVRLQRLRFSMASPSAATAVMEPVGATRRLTADITNFGTLAARTGVINTMSGGNARLEGHFDDSRENAPFHGRLSISPFVITKAPDALLMARSLSIYGWLNARKNGEFEVDRFSMPVSFADGVLHIEDGRAGNGALGATIEGPIDLDHGTMDLAGTIVPAFAVNALPGKLPGVGKLFSPEKDGGLLAVKFAVNGKLDDPAFSVSPFTIFLPGVLRDMF</sequence>
<gene>
    <name evidence="2" type="ORF">ANI02nite_30570</name>
</gene>
<dbReference type="STRING" id="1120919.GCA_000429165_03173"/>
<evidence type="ECO:0000256" key="1">
    <source>
        <dbReference type="SAM" id="MobiDB-lite"/>
    </source>
</evidence>
<name>A0A511XDY9_9PROT</name>
<dbReference type="AlphaFoldDB" id="A0A511XDY9"/>
<dbReference type="EMBL" id="BJYF01000028">
    <property type="protein sequence ID" value="GEN61173.1"/>
    <property type="molecule type" value="Genomic_DNA"/>
</dbReference>
<comment type="caution">
    <text evidence="2">The sequence shown here is derived from an EMBL/GenBank/DDBJ whole genome shotgun (WGS) entry which is preliminary data.</text>
</comment>
<feature type="compositionally biased region" description="Polar residues" evidence="1">
    <location>
        <begin position="408"/>
        <end position="427"/>
    </location>
</feature>
<dbReference type="PANTHER" id="PTHR30441">
    <property type="entry name" value="DUF748 DOMAIN-CONTAINING PROTEIN"/>
    <property type="match status" value="1"/>
</dbReference>
<dbReference type="InterPro" id="IPR052894">
    <property type="entry name" value="AsmA-related"/>
</dbReference>
<dbReference type="PANTHER" id="PTHR30441:SF8">
    <property type="entry name" value="DUF748 DOMAIN-CONTAINING PROTEIN"/>
    <property type="match status" value="1"/>
</dbReference>
<feature type="region of interest" description="Disordered" evidence="1">
    <location>
        <begin position="887"/>
        <end position="917"/>
    </location>
</feature>
<evidence type="ECO:0000313" key="2">
    <source>
        <dbReference type="EMBL" id="GEN61173.1"/>
    </source>
</evidence>
<feature type="region of interest" description="Disordered" evidence="1">
    <location>
        <begin position="338"/>
        <end position="450"/>
    </location>
</feature>
<evidence type="ECO:0000313" key="3">
    <source>
        <dbReference type="Proteomes" id="UP000321635"/>
    </source>
</evidence>
<proteinExistence type="predicted"/>